<gene>
    <name evidence="3" type="ORF">LSH36_730g00015</name>
</gene>
<reference evidence="3" key="1">
    <citation type="journal article" date="2023" name="Mol. Biol. Evol.">
        <title>Third-Generation Sequencing Reveals the Adaptive Role of the Epigenome in Three Deep-Sea Polychaetes.</title>
        <authorList>
            <person name="Perez M."/>
            <person name="Aroh O."/>
            <person name="Sun Y."/>
            <person name="Lan Y."/>
            <person name="Juniper S.K."/>
            <person name="Young C.R."/>
            <person name="Angers B."/>
            <person name="Qian P.Y."/>
        </authorList>
    </citation>
    <scope>NUCLEOTIDE SEQUENCE</scope>
    <source>
        <strain evidence="3">P08H-3</strain>
    </source>
</reference>
<sequence>MEAVVVVLRPKLHAGLSKDFVAKTYDILLIDSQNASSGKTQRQLPITSILCDDEQVDALCNFIYVITGEEFGGLKGKRAVFVPPSPGEPVSDHETVVTGALYCVPIDSKDKLNSPFVENLAGSPGFYSLDLVLERLSETNPVAFNKQTRVMLLRLESWLREKHCLPGAVNLLFSVCTEDRLKRSLTNPAYLNDNHSTLNSSHLEDDLSRTVANEALAKMMAIEKCDLTIINPLVNTDISYKPKVDAVTINKYWGLGKPEYGKIKAALYSKSPNFVNGDYNWMEEFPLHKCAHIGDAEGIRELIKKGLSVSDKDRESWAPIHYTAWFGHLEAITVLLNEGECSPNITNNCGSTPLHLAATQGHVYVIELLLNHQEIDVNALDINNKTALNLCENVDRPDSQACAKLLRAALRKPPPVIKVSLMDGTYRSLNLLSGSNTTVQQLHLQMMNLNTHGDACRSNKRLQEYKSIKQHCMN</sequence>
<dbReference type="SUPFAM" id="SSF48403">
    <property type="entry name" value="Ankyrin repeat"/>
    <property type="match status" value="1"/>
</dbReference>
<evidence type="ECO:0000313" key="4">
    <source>
        <dbReference type="Proteomes" id="UP001208570"/>
    </source>
</evidence>
<evidence type="ECO:0000256" key="1">
    <source>
        <dbReference type="PROSITE-ProRule" id="PRU00023"/>
    </source>
</evidence>
<name>A0AAD9J1E2_9ANNE</name>
<dbReference type="EMBL" id="JAODUP010000730">
    <property type="protein sequence ID" value="KAK2144792.1"/>
    <property type="molecule type" value="Genomic_DNA"/>
</dbReference>
<dbReference type="InterPro" id="IPR043058">
    <property type="entry name" value="NUDIX_sf"/>
</dbReference>
<dbReference type="GO" id="GO:0045454">
    <property type="term" value="P:cell redox homeostasis"/>
    <property type="evidence" value="ECO:0007669"/>
    <property type="project" value="TreeGrafter"/>
</dbReference>
<dbReference type="InterPro" id="IPR051594">
    <property type="entry name" value="KRIT1/FRMD8"/>
</dbReference>
<keyword evidence="1" id="KW-0040">ANK repeat</keyword>
<dbReference type="SMART" id="SM00248">
    <property type="entry name" value="ANK"/>
    <property type="match status" value="3"/>
</dbReference>
<dbReference type="Pfam" id="PF13637">
    <property type="entry name" value="Ank_4"/>
    <property type="match status" value="1"/>
</dbReference>
<dbReference type="PANTHER" id="PTHR13283:SF11">
    <property type="entry name" value="KREV INTERACTION TRAPPED PROTEIN 1"/>
    <property type="match status" value="1"/>
</dbReference>
<organism evidence="3 4">
    <name type="scientific">Paralvinella palmiformis</name>
    <dbReference type="NCBI Taxonomy" id="53620"/>
    <lineage>
        <taxon>Eukaryota</taxon>
        <taxon>Metazoa</taxon>
        <taxon>Spiralia</taxon>
        <taxon>Lophotrochozoa</taxon>
        <taxon>Annelida</taxon>
        <taxon>Polychaeta</taxon>
        <taxon>Sedentaria</taxon>
        <taxon>Canalipalpata</taxon>
        <taxon>Terebellida</taxon>
        <taxon>Terebelliformia</taxon>
        <taxon>Alvinellidae</taxon>
        <taxon>Paralvinella</taxon>
    </lineage>
</organism>
<protein>
    <recommendedName>
        <fullName evidence="2">KRIT N-terminal NPxY motif-rich region domain-containing protein</fullName>
    </recommendedName>
</protein>
<dbReference type="GO" id="GO:0005886">
    <property type="term" value="C:plasma membrane"/>
    <property type="evidence" value="ECO:0007669"/>
    <property type="project" value="TreeGrafter"/>
</dbReference>
<dbReference type="InterPro" id="IPR032022">
    <property type="entry name" value="NUDIX"/>
</dbReference>
<dbReference type="Gene3D" id="1.25.40.20">
    <property type="entry name" value="Ankyrin repeat-containing domain"/>
    <property type="match status" value="2"/>
</dbReference>
<dbReference type="InterPro" id="IPR036770">
    <property type="entry name" value="Ankyrin_rpt-contain_sf"/>
</dbReference>
<dbReference type="Pfam" id="PF16705">
    <property type="entry name" value="NUDIX_5"/>
    <property type="match status" value="1"/>
</dbReference>
<accession>A0AAD9J1E2</accession>
<feature type="domain" description="KRIT N-terminal NPxY motif-rich region" evidence="2">
    <location>
        <begin position="17"/>
        <end position="192"/>
    </location>
</feature>
<comment type="caution">
    <text evidence="3">The sequence shown here is derived from an EMBL/GenBank/DDBJ whole genome shotgun (WGS) entry which is preliminary data.</text>
</comment>
<dbReference type="AlphaFoldDB" id="A0AAD9J1E2"/>
<keyword evidence="4" id="KW-1185">Reference proteome</keyword>
<proteinExistence type="predicted"/>
<dbReference type="Gene3D" id="3.30.70.2240">
    <property type="entry name" value="KRIT, N-terminal Nudix domain, NPxY motif-rich region"/>
    <property type="match status" value="1"/>
</dbReference>
<dbReference type="Proteomes" id="UP001208570">
    <property type="component" value="Unassembled WGS sequence"/>
</dbReference>
<feature type="repeat" description="ANK" evidence="1">
    <location>
        <begin position="349"/>
        <end position="372"/>
    </location>
</feature>
<dbReference type="InterPro" id="IPR002110">
    <property type="entry name" value="Ankyrin_rpt"/>
</dbReference>
<dbReference type="GO" id="GO:2000114">
    <property type="term" value="P:regulation of establishment of cell polarity"/>
    <property type="evidence" value="ECO:0007669"/>
    <property type="project" value="TreeGrafter"/>
</dbReference>
<dbReference type="PROSITE" id="PS50297">
    <property type="entry name" value="ANK_REP_REGION"/>
    <property type="match status" value="1"/>
</dbReference>
<evidence type="ECO:0000259" key="2">
    <source>
        <dbReference type="Pfam" id="PF16705"/>
    </source>
</evidence>
<evidence type="ECO:0000313" key="3">
    <source>
        <dbReference type="EMBL" id="KAK2144792.1"/>
    </source>
</evidence>
<dbReference type="Pfam" id="PF12796">
    <property type="entry name" value="Ank_2"/>
    <property type="match status" value="1"/>
</dbReference>
<dbReference type="PANTHER" id="PTHR13283">
    <property type="entry name" value="KREV INTERACTION TRAPPED 1-RELATED"/>
    <property type="match status" value="1"/>
</dbReference>
<dbReference type="PROSITE" id="PS50088">
    <property type="entry name" value="ANK_REPEAT"/>
    <property type="match status" value="1"/>
</dbReference>